<evidence type="ECO:0000256" key="12">
    <source>
        <dbReference type="ARBA" id="ARBA00025536"/>
    </source>
</evidence>
<evidence type="ECO:0000256" key="2">
    <source>
        <dbReference type="ARBA" id="ARBA00010720"/>
    </source>
</evidence>
<evidence type="ECO:0000256" key="7">
    <source>
        <dbReference type="ARBA" id="ARBA00022892"/>
    </source>
</evidence>
<evidence type="ECO:0000256" key="11">
    <source>
        <dbReference type="ARBA" id="ARBA00023329"/>
    </source>
</evidence>
<evidence type="ECO:0000256" key="4">
    <source>
        <dbReference type="ARBA" id="ARBA00022490"/>
    </source>
</evidence>
<dbReference type="Pfam" id="PF01602">
    <property type="entry name" value="Adaptin_N"/>
    <property type="match status" value="1"/>
</dbReference>
<dbReference type="InterPro" id="IPR009028">
    <property type="entry name" value="Coatomer/calthrin_app_sub_C"/>
</dbReference>
<evidence type="ECO:0000256" key="9">
    <source>
        <dbReference type="ARBA" id="ARBA00023034"/>
    </source>
</evidence>
<dbReference type="EMBL" id="JABELV010000006">
    <property type="protein sequence ID" value="KAG7571550.1"/>
    <property type="molecule type" value="Genomic_DNA"/>
</dbReference>
<dbReference type="Gene3D" id="2.60.40.1480">
    <property type="entry name" value="Coatomer, gamma subunit, appendage domain"/>
    <property type="match status" value="1"/>
</dbReference>
<sequence length="921" mass="100961">MSFKKDEELGGMAFYHDKATIVQEARVFNESPISPRRCRSLLTRILFLLYAGETFTTQEATTLFFGVTKLFQHKDSALRQMVYLVIKELSSIAEDVIMVTSSIMKDMQPNLEVVYRPNAIRALARIIDTQSVQSTERFFKSAIVDRNPSISSAALISAYHLHPIARDTIKRWANETQEAVNAKAVSSGSMFGMSSSYFGGGGSSSNSNGSGAGQVQSTSYIMQYHALGLLYLIREKDRMAITKMVQQLGGSGKGGSSGVLRNPMAICMLIRYASKVMEDDPNVHKQMFDFLDGLLRHKADMVNIEAARAICDMKGVTPQELYRPVAIFQLFLSSPKPVLKFAAIKSLNKLSMVHPAAVSGCNVDIENLITDPNRSIATYAITTLLKTGNEASVDRLMKQISGFMTEITDEFKIIVVDAIRSLCLKFPAKQAVMLSFLSGVLRDEGGYDFKRAVVEAIFDMIKYISDCKETALAHLCEFIEDCEFTKLSVRILHLLGLEGPKTKQPTKFIRYIYNRVVLENAVVRAAAVSSLAKFGVCVGDPAVTKSVNVLLRRCLDDVDDEVRDRAALYLKVLNEQALADVYVREEGTFPLASLEAELAAYVSHPEKQEQAFDITTIPKISREQAAAEVPRAATADFVASAPKAIEEAKPASAAAVQSQYVEQLSAVPELQSYGPVHRSSARPIALTESETEYVVTAVKHIYKEHIVFQFNITNTLQESVLESVSVLMTATEEGLTEDFIIPAESITADAPGIVYVSFTRTAPEEFALSSFECTLKFVSKEVDPTTGTPEEEGYDDEYQVEQIDIGAGDYITPTYATFNSEWERLKGGATATETFALSSSESLKAACDSLIEELNMEALGGTEVPTSTSVHTLNLSGMLAGGGGKILARCRMTYQTESGVTLELAVRAEQQAACDLVMSAI</sequence>
<keyword evidence="18" id="KW-1185">Reference proteome</keyword>
<dbReference type="SUPFAM" id="SSF49348">
    <property type="entry name" value="Clathrin adaptor appendage domain"/>
    <property type="match status" value="1"/>
</dbReference>
<dbReference type="InterPro" id="IPR002553">
    <property type="entry name" value="Clathrin/coatomer_adapt-like_N"/>
</dbReference>
<dbReference type="Pfam" id="PF16381">
    <property type="entry name" value="Coatomer_g_Cpla"/>
    <property type="match status" value="1"/>
</dbReference>
<keyword evidence="5" id="KW-0597">Phosphoprotein</keyword>
<dbReference type="Pfam" id="PF08752">
    <property type="entry name" value="COP-gamma_platf"/>
    <property type="match status" value="1"/>
</dbReference>
<comment type="subunit">
    <text evidence="13">Oligomeric complex.</text>
</comment>
<dbReference type="FunFam" id="1.25.10.10:FF:000071">
    <property type="entry name" value="Coatomer subunit gamma"/>
    <property type="match status" value="1"/>
</dbReference>
<dbReference type="GO" id="GO:0009306">
    <property type="term" value="P:protein secretion"/>
    <property type="evidence" value="ECO:0007669"/>
    <property type="project" value="TreeGrafter"/>
</dbReference>
<dbReference type="GO" id="GO:0006886">
    <property type="term" value="P:intracellular protein transport"/>
    <property type="evidence" value="ECO:0007669"/>
    <property type="project" value="InterPro"/>
</dbReference>
<dbReference type="FunFam" id="3.30.310.10:FF:000008">
    <property type="entry name" value="Coatomer subunit gamma"/>
    <property type="match status" value="1"/>
</dbReference>
<dbReference type="SUPFAM" id="SSF55711">
    <property type="entry name" value="Subdomain of clathrin and coatomer appendage domain"/>
    <property type="match status" value="1"/>
</dbReference>
<dbReference type="InterPro" id="IPR013040">
    <property type="entry name" value="Coatomer_gsu_app_Ig-like_dom"/>
</dbReference>
<dbReference type="InterPro" id="IPR037067">
    <property type="entry name" value="Coatomer_gsu_app_sf"/>
</dbReference>
<keyword evidence="10 13" id="KW-0472">Membrane</keyword>
<feature type="domain" description="Coatomer gamma subunit appendage Ig-like subdomain" evidence="15">
    <location>
        <begin position="659"/>
        <end position="805"/>
    </location>
</feature>
<evidence type="ECO:0000256" key="1">
    <source>
        <dbReference type="ARBA" id="ARBA00004255"/>
    </source>
</evidence>
<keyword evidence="8 13" id="KW-0653">Protein transport</keyword>
<evidence type="ECO:0000256" key="3">
    <source>
        <dbReference type="ARBA" id="ARBA00022448"/>
    </source>
</evidence>
<dbReference type="InterPro" id="IPR011989">
    <property type="entry name" value="ARM-like"/>
</dbReference>
<evidence type="ECO:0000259" key="14">
    <source>
        <dbReference type="Pfam" id="PF01602"/>
    </source>
</evidence>
<evidence type="ECO:0000256" key="10">
    <source>
        <dbReference type="ARBA" id="ARBA00023136"/>
    </source>
</evidence>
<dbReference type="Gene3D" id="3.30.310.10">
    <property type="entry name" value="TATA-Binding Protein"/>
    <property type="match status" value="1"/>
</dbReference>
<evidence type="ECO:0000256" key="13">
    <source>
        <dbReference type="PIRNR" id="PIRNR037093"/>
    </source>
</evidence>
<evidence type="ECO:0000313" key="18">
    <source>
        <dbReference type="Proteomes" id="UP000812966"/>
    </source>
</evidence>
<dbReference type="InterPro" id="IPR013041">
    <property type="entry name" value="Clathrin_app_Ig-like_sf"/>
</dbReference>
<dbReference type="GO" id="GO:0005198">
    <property type="term" value="F:structural molecule activity"/>
    <property type="evidence" value="ECO:0007669"/>
    <property type="project" value="InterPro"/>
</dbReference>
<dbReference type="GO" id="GO:0005783">
    <property type="term" value="C:endoplasmic reticulum"/>
    <property type="evidence" value="ECO:0007669"/>
    <property type="project" value="TreeGrafter"/>
</dbReference>
<dbReference type="GO" id="GO:0030126">
    <property type="term" value="C:COPI vesicle coat"/>
    <property type="evidence" value="ECO:0007669"/>
    <property type="project" value="InterPro"/>
</dbReference>
<evidence type="ECO:0000259" key="15">
    <source>
        <dbReference type="Pfam" id="PF08752"/>
    </source>
</evidence>
<protein>
    <recommendedName>
        <fullName evidence="13">Coatomer subunit gamma</fullName>
    </recommendedName>
</protein>
<dbReference type="InterPro" id="IPR032154">
    <property type="entry name" value="Coatomer_g_Cpla"/>
</dbReference>
<evidence type="ECO:0000256" key="5">
    <source>
        <dbReference type="ARBA" id="ARBA00022553"/>
    </source>
</evidence>
<dbReference type="SUPFAM" id="SSF48371">
    <property type="entry name" value="ARM repeat"/>
    <property type="match status" value="1"/>
</dbReference>
<keyword evidence="3 13" id="KW-0813">Transport</keyword>
<comment type="subcellular location">
    <subcellularLocation>
        <location evidence="13">Cytoplasm</location>
    </subcellularLocation>
    <subcellularLocation>
        <location evidence="1 13">Golgi apparatus membrane</location>
        <topology evidence="1 13">Peripheral membrane protein</topology>
        <orientation evidence="1 13">Cytoplasmic side</orientation>
    </subcellularLocation>
    <subcellularLocation>
        <location evidence="13">Cytoplasmic vesicle</location>
        <location evidence="13">COPI-coated vesicle membrane</location>
        <topology evidence="13">Peripheral membrane protein</topology>
        <orientation evidence="13">Cytoplasmic side</orientation>
    </subcellularLocation>
</comment>
<keyword evidence="6" id="KW-0677">Repeat</keyword>
<dbReference type="GO" id="GO:0000139">
    <property type="term" value="C:Golgi membrane"/>
    <property type="evidence" value="ECO:0007669"/>
    <property type="project" value="UniProtKB-SubCell"/>
</dbReference>
<proteinExistence type="inferred from homology"/>
<dbReference type="AlphaFoldDB" id="A0A8K0JSW5"/>
<dbReference type="InterPro" id="IPR016024">
    <property type="entry name" value="ARM-type_fold"/>
</dbReference>
<keyword evidence="9 13" id="KW-0333">Golgi apparatus</keyword>
<comment type="function">
    <text evidence="12 13">The coatomer is a cytosolic protein complex that binds to dilysine motifs and reversibly associates with Golgi non-clathrin-coated vesicles, which further mediate biosynthetic protein transport from the ER, via the Golgi up to the trans Golgi network. Coatomer complex is required for budding from Golgi membranes, and is essential for the retrograde Golgi-to-ER transport of dilysine-tagged proteins.</text>
</comment>
<dbReference type="PANTHER" id="PTHR10261:SF0">
    <property type="entry name" value="COATOMER SUBUNIT GAMMA-2"/>
    <property type="match status" value="1"/>
</dbReference>
<dbReference type="GO" id="GO:0005793">
    <property type="term" value="C:endoplasmic reticulum-Golgi intermediate compartment"/>
    <property type="evidence" value="ECO:0007669"/>
    <property type="project" value="TreeGrafter"/>
</dbReference>
<dbReference type="FunFam" id="1.25.10.10:FF:000046">
    <property type="entry name" value="Coatomer subunit gamma"/>
    <property type="match status" value="1"/>
</dbReference>
<dbReference type="GO" id="GO:0006891">
    <property type="term" value="P:intra-Golgi vesicle-mediated transport"/>
    <property type="evidence" value="ECO:0007669"/>
    <property type="project" value="TreeGrafter"/>
</dbReference>
<keyword evidence="4 13" id="KW-0963">Cytoplasm</keyword>
<reference evidence="17" key="1">
    <citation type="submission" date="2020-04" db="EMBL/GenBank/DDBJ databases">
        <title>Analysis of mating type loci in Filobasidium floriforme.</title>
        <authorList>
            <person name="Nowrousian M."/>
        </authorList>
    </citation>
    <scope>NUCLEOTIDE SEQUENCE</scope>
    <source>
        <strain evidence="17">CBS 6242</strain>
    </source>
</reference>
<evidence type="ECO:0000256" key="6">
    <source>
        <dbReference type="ARBA" id="ARBA00022737"/>
    </source>
</evidence>
<dbReference type="InterPro" id="IPR017106">
    <property type="entry name" value="Coatomer_gsu"/>
</dbReference>
<dbReference type="Proteomes" id="UP000812966">
    <property type="component" value="Unassembled WGS sequence"/>
</dbReference>
<evidence type="ECO:0000259" key="16">
    <source>
        <dbReference type="Pfam" id="PF16381"/>
    </source>
</evidence>
<feature type="domain" description="Coatomer subunit gamma C-terminal" evidence="16">
    <location>
        <begin position="808"/>
        <end position="921"/>
    </location>
</feature>
<gene>
    <name evidence="17" type="ORF">FFLO_00566</name>
</gene>
<comment type="caution">
    <text evidence="17">The sequence shown here is derived from an EMBL/GenBank/DDBJ whole genome shotgun (WGS) entry which is preliminary data.</text>
</comment>
<dbReference type="InterPro" id="IPR012295">
    <property type="entry name" value="TBP_dom_sf"/>
</dbReference>
<dbReference type="PIRSF" id="PIRSF037093">
    <property type="entry name" value="Coatomer_gamma_subunit"/>
    <property type="match status" value="1"/>
</dbReference>
<comment type="similarity">
    <text evidence="2 13">Belongs to the COPG family.</text>
</comment>
<name>A0A8K0JSW5_9TREE</name>
<dbReference type="FunFam" id="2.60.40.1480:FF:000001">
    <property type="entry name" value="Coatomer subunit gamma"/>
    <property type="match status" value="1"/>
</dbReference>
<accession>A0A8K0JSW5</accession>
<dbReference type="Gene3D" id="1.25.10.10">
    <property type="entry name" value="Leucine-rich Repeat Variant"/>
    <property type="match status" value="2"/>
</dbReference>
<dbReference type="PANTHER" id="PTHR10261">
    <property type="entry name" value="COATOMER SUBUNIT GAMMA"/>
    <property type="match status" value="1"/>
</dbReference>
<dbReference type="GO" id="GO:0006888">
    <property type="term" value="P:endoplasmic reticulum to Golgi vesicle-mediated transport"/>
    <property type="evidence" value="ECO:0007669"/>
    <property type="project" value="TreeGrafter"/>
</dbReference>
<feature type="domain" description="Clathrin/coatomer adaptor adaptin-like N-terminal" evidence="14">
    <location>
        <begin position="18"/>
        <end position="575"/>
    </location>
</feature>
<evidence type="ECO:0000256" key="8">
    <source>
        <dbReference type="ARBA" id="ARBA00022927"/>
    </source>
</evidence>
<evidence type="ECO:0000313" key="17">
    <source>
        <dbReference type="EMBL" id="KAG7571550.1"/>
    </source>
</evidence>
<keyword evidence="11 13" id="KW-0968">Cytoplasmic vesicle</keyword>
<organism evidence="17 18">
    <name type="scientific">Filobasidium floriforme</name>
    <dbReference type="NCBI Taxonomy" id="5210"/>
    <lineage>
        <taxon>Eukaryota</taxon>
        <taxon>Fungi</taxon>
        <taxon>Dikarya</taxon>
        <taxon>Basidiomycota</taxon>
        <taxon>Agaricomycotina</taxon>
        <taxon>Tremellomycetes</taxon>
        <taxon>Filobasidiales</taxon>
        <taxon>Filobasidiaceae</taxon>
        <taxon>Filobasidium</taxon>
    </lineage>
</organism>
<keyword evidence="7 13" id="KW-0931">ER-Golgi transport</keyword>